<dbReference type="STRING" id="861299.J421_1967"/>
<dbReference type="InterPro" id="IPR015943">
    <property type="entry name" value="WD40/YVTN_repeat-like_dom_sf"/>
</dbReference>
<evidence type="ECO:0008006" key="4">
    <source>
        <dbReference type="Google" id="ProtNLM"/>
    </source>
</evidence>
<dbReference type="InParanoid" id="W0REG2"/>
<dbReference type="HOGENOM" id="CLU_043515_0_0_0"/>
<proteinExistence type="predicted"/>
<dbReference type="Gene3D" id="2.130.10.10">
    <property type="entry name" value="YVTN repeat-like/Quinoprotein amine dehydrogenase"/>
    <property type="match status" value="2"/>
</dbReference>
<dbReference type="SUPFAM" id="SSF51004">
    <property type="entry name" value="C-terminal (heme d1) domain of cytochrome cd1-nitrite reductase"/>
    <property type="match status" value="1"/>
</dbReference>
<dbReference type="PANTHER" id="PTHR47197:SF3">
    <property type="entry name" value="DIHYDRO-HEME D1 DEHYDROGENASE"/>
    <property type="match status" value="1"/>
</dbReference>
<keyword evidence="1" id="KW-0732">Signal</keyword>
<dbReference type="Proteomes" id="UP000019151">
    <property type="component" value="Chromosome"/>
</dbReference>
<dbReference type="InterPro" id="IPR051200">
    <property type="entry name" value="Host-pathogen_enzymatic-act"/>
</dbReference>
<evidence type="ECO:0000313" key="2">
    <source>
        <dbReference type="EMBL" id="AHG89504.1"/>
    </source>
</evidence>
<keyword evidence="3" id="KW-1185">Reference proteome</keyword>
<organism evidence="2 3">
    <name type="scientific">Gemmatirosa kalamazoonensis</name>
    <dbReference type="NCBI Taxonomy" id="861299"/>
    <lineage>
        <taxon>Bacteria</taxon>
        <taxon>Pseudomonadati</taxon>
        <taxon>Gemmatimonadota</taxon>
        <taxon>Gemmatimonadia</taxon>
        <taxon>Gemmatimonadales</taxon>
        <taxon>Gemmatimonadaceae</taxon>
        <taxon>Gemmatirosa</taxon>
    </lineage>
</organism>
<feature type="signal peptide" evidence="1">
    <location>
        <begin position="1"/>
        <end position="18"/>
    </location>
</feature>
<feature type="chain" id="PRO_5004793997" description="40-residue YVTN family beta-propeller repeat protein" evidence="1">
    <location>
        <begin position="19"/>
        <end position="337"/>
    </location>
</feature>
<dbReference type="OrthoDB" id="7187796at2"/>
<sequence>MRRLVPLCILLSAAALHAQPVTKDAPNYHVTHRVRLGGAGGWDYLVADAASHRVFVTHGTHVVVVDTRTDSVVGDIADTPGVHGVALAPDLGRGWTSNGRDSTLTVFDYTTLVPLARIHEPGVNPDAITYDSATKRVFAFNGRSGDAVVVDAATDSVLGRIPLGGKPEFAVTDGRGMLWVNIEDRGEIAAIDTRTMAVTARWSIKPCEEPSGLAIDREHRRLFSVCDDVMAVSDPDARKVVATVKIGGGPDATAFDAERGLVFASNGEDGTITVVRESGPSTFRVVQTVPTKSGARTMTLDATTHVLYTVTADFEPAVAGARPAMKPDSFTLLVIEP</sequence>
<dbReference type="AlphaFoldDB" id="W0REG2"/>
<dbReference type="RefSeq" id="WP_025411000.1">
    <property type="nucleotide sequence ID" value="NZ_CP007128.1"/>
</dbReference>
<accession>W0REG2</accession>
<gene>
    <name evidence="2" type="ORF">J421_1967</name>
</gene>
<name>W0REG2_9BACT</name>
<evidence type="ECO:0000313" key="3">
    <source>
        <dbReference type="Proteomes" id="UP000019151"/>
    </source>
</evidence>
<dbReference type="eggNOG" id="COG3391">
    <property type="taxonomic scope" value="Bacteria"/>
</dbReference>
<dbReference type="PANTHER" id="PTHR47197">
    <property type="entry name" value="PROTEIN NIRF"/>
    <property type="match status" value="1"/>
</dbReference>
<dbReference type="InterPro" id="IPR011048">
    <property type="entry name" value="Haem_d1_sf"/>
</dbReference>
<dbReference type="KEGG" id="gba:J421_1967"/>
<reference evidence="2 3" key="1">
    <citation type="journal article" date="2014" name="Genome Announc.">
        <title>Genome Sequence and Methylome of Soil Bacterium Gemmatirosa kalamazoonensis KBS708T, a Member of the Rarely Cultivated Gemmatimonadetes Phylum.</title>
        <authorList>
            <person name="Debruyn J.M."/>
            <person name="Radosevich M."/>
            <person name="Wommack K.E."/>
            <person name="Polson S.W."/>
            <person name="Hauser L.J."/>
            <person name="Fawaz M.N."/>
            <person name="Korlach J."/>
            <person name="Tsai Y.C."/>
        </authorList>
    </citation>
    <scope>NUCLEOTIDE SEQUENCE [LARGE SCALE GENOMIC DNA]</scope>
    <source>
        <strain evidence="2 3">KBS708</strain>
    </source>
</reference>
<dbReference type="EMBL" id="CP007128">
    <property type="protein sequence ID" value="AHG89504.1"/>
    <property type="molecule type" value="Genomic_DNA"/>
</dbReference>
<evidence type="ECO:0000256" key="1">
    <source>
        <dbReference type="SAM" id="SignalP"/>
    </source>
</evidence>
<protein>
    <recommendedName>
        <fullName evidence="4">40-residue YVTN family beta-propeller repeat protein</fullName>
    </recommendedName>
</protein>